<protein>
    <submittedName>
        <fullName evidence="2">Uncharacterized protein</fullName>
    </submittedName>
</protein>
<feature type="transmembrane region" description="Helical" evidence="1">
    <location>
        <begin position="89"/>
        <end position="112"/>
    </location>
</feature>
<sequence>MSGDQYDRYDNTGGYNTGGYDTFHVPPMPAAPPPAPADGVRAVAVAVLNLSGLGLGYALMRRRALTVLCWIATAVLLFVALPADPDGVPVFALVVYVGFLVAVAAHGARLGLRTPLAGLRQAPLALGLGLLLLVVPAGGVVLYDDARDEATQQMLLDRLDEAGRLVQAAGEKPFSTAQADYRKALGAYADLRADHPGSRAAERVPARMKTFYTTVGATFEQGNYCQAIEPLTYLRTVPKSLPDTDLGELTSWPDDRLATSLYECASTALAAGGDTWAAQFGKLLTTFPESAQAAKAEPAVAAAVVRAEKDLRGAEPCSAVERLRTLGSQIVAVPSERAEVGAALDKDARRADASADNGTYTCGVDQYRDGDFKSAQTTMTEWASGHKAAKNAALAKKFAIAAEIAQTVPAAGKTLPTTRQGGSISVTVQNDSPDEITVLYTGPVTGSFTLKGCGSCKAYSMISTITRGFEPCSDSGKNYPERTISLPVGTVYFLHKPMNDSLASPASDTAKLESGYIYTECAYTTQSLGTTS</sequence>
<feature type="transmembrane region" description="Helical" evidence="1">
    <location>
        <begin position="124"/>
        <end position="143"/>
    </location>
</feature>
<evidence type="ECO:0000313" key="3">
    <source>
        <dbReference type="Proteomes" id="UP001550739"/>
    </source>
</evidence>
<comment type="caution">
    <text evidence="2">The sequence shown here is derived from an EMBL/GenBank/DDBJ whole genome shotgun (WGS) entry which is preliminary data.</text>
</comment>
<reference evidence="2 3" key="1">
    <citation type="submission" date="2024-06" db="EMBL/GenBank/DDBJ databases">
        <title>The Natural Products Discovery Center: Release of the First 8490 Sequenced Strains for Exploring Actinobacteria Biosynthetic Diversity.</title>
        <authorList>
            <person name="Kalkreuter E."/>
            <person name="Kautsar S.A."/>
            <person name="Yang D."/>
            <person name="Bader C.D."/>
            <person name="Teijaro C.N."/>
            <person name="Fluegel L."/>
            <person name="Davis C.M."/>
            <person name="Simpson J.R."/>
            <person name="Lauterbach L."/>
            <person name="Steele A.D."/>
            <person name="Gui C."/>
            <person name="Meng S."/>
            <person name="Li G."/>
            <person name="Viehrig K."/>
            <person name="Ye F."/>
            <person name="Su P."/>
            <person name="Kiefer A.F."/>
            <person name="Nichols A."/>
            <person name="Cepeda A.J."/>
            <person name="Yan W."/>
            <person name="Fan B."/>
            <person name="Jiang Y."/>
            <person name="Adhikari A."/>
            <person name="Zheng C.-J."/>
            <person name="Schuster L."/>
            <person name="Cowan T.M."/>
            <person name="Smanski M.J."/>
            <person name="Chevrette M.G."/>
            <person name="De Carvalho L.P.S."/>
            <person name="Shen B."/>
        </authorList>
    </citation>
    <scope>NUCLEOTIDE SEQUENCE [LARGE SCALE GENOMIC DNA]</scope>
    <source>
        <strain evidence="2 3">NPDC033843</strain>
    </source>
</reference>
<name>A0ABV2ZL51_9ACTN</name>
<organism evidence="2 3">
    <name type="scientific">Streptomyces sp. 900129855</name>
    <dbReference type="NCBI Taxonomy" id="3155129"/>
    <lineage>
        <taxon>Bacteria</taxon>
        <taxon>Bacillati</taxon>
        <taxon>Actinomycetota</taxon>
        <taxon>Actinomycetes</taxon>
        <taxon>Kitasatosporales</taxon>
        <taxon>Streptomycetaceae</taxon>
        <taxon>Streptomyces</taxon>
    </lineage>
</organism>
<evidence type="ECO:0000256" key="1">
    <source>
        <dbReference type="SAM" id="Phobius"/>
    </source>
</evidence>
<keyword evidence="3" id="KW-1185">Reference proteome</keyword>
<proteinExistence type="predicted"/>
<keyword evidence="1" id="KW-1133">Transmembrane helix</keyword>
<keyword evidence="1" id="KW-0472">Membrane</keyword>
<dbReference type="RefSeq" id="WP_361704323.1">
    <property type="nucleotide sequence ID" value="NZ_JBEZVE010000011.1"/>
</dbReference>
<accession>A0ABV2ZL51</accession>
<evidence type="ECO:0000313" key="2">
    <source>
        <dbReference type="EMBL" id="MEU3783281.1"/>
    </source>
</evidence>
<gene>
    <name evidence="2" type="ORF">AB0E89_22500</name>
</gene>
<feature type="transmembrane region" description="Helical" evidence="1">
    <location>
        <begin position="39"/>
        <end position="58"/>
    </location>
</feature>
<dbReference type="EMBL" id="JBEZVE010000011">
    <property type="protein sequence ID" value="MEU3783281.1"/>
    <property type="molecule type" value="Genomic_DNA"/>
</dbReference>
<feature type="transmembrane region" description="Helical" evidence="1">
    <location>
        <begin position="65"/>
        <end position="83"/>
    </location>
</feature>
<dbReference type="Proteomes" id="UP001550739">
    <property type="component" value="Unassembled WGS sequence"/>
</dbReference>
<keyword evidence="1" id="KW-0812">Transmembrane</keyword>